<sequence>MGIPQVPISLSWQLYFQTGSAVNEPRRGMPQFFCYVPLARLFLFCHKKNLL</sequence>
<reference evidence="1 2" key="1">
    <citation type="submission" date="2016-10" db="EMBL/GenBank/DDBJ databases">
        <authorList>
            <person name="de Groot N.N."/>
        </authorList>
    </citation>
    <scope>NUCLEOTIDE SEQUENCE [LARGE SCALE GENOMIC DNA]</scope>
    <source>
        <strain evidence="1 2">Nm110</strain>
    </source>
</reference>
<proteinExistence type="predicted"/>
<dbReference type="AlphaFoldDB" id="A0A1H2YZ64"/>
<evidence type="ECO:0000313" key="2">
    <source>
        <dbReference type="Proteomes" id="UP000183454"/>
    </source>
</evidence>
<dbReference type="Proteomes" id="UP000183454">
    <property type="component" value="Unassembled WGS sequence"/>
</dbReference>
<evidence type="ECO:0000313" key="1">
    <source>
        <dbReference type="EMBL" id="SDX10361.1"/>
    </source>
</evidence>
<protein>
    <submittedName>
        <fullName evidence="1">Uncharacterized protein</fullName>
    </submittedName>
</protein>
<name>A0A1H2YZ64_9PROT</name>
<dbReference type="EMBL" id="FNNH01000061">
    <property type="protein sequence ID" value="SDX10361.1"/>
    <property type="molecule type" value="Genomic_DNA"/>
</dbReference>
<accession>A0A1H2YZ64</accession>
<organism evidence="1 2">
    <name type="scientific">Nitrosomonas communis</name>
    <dbReference type="NCBI Taxonomy" id="44574"/>
    <lineage>
        <taxon>Bacteria</taxon>
        <taxon>Pseudomonadati</taxon>
        <taxon>Pseudomonadota</taxon>
        <taxon>Betaproteobacteria</taxon>
        <taxon>Nitrosomonadales</taxon>
        <taxon>Nitrosomonadaceae</taxon>
        <taxon>Nitrosomonas</taxon>
    </lineage>
</organism>
<gene>
    <name evidence="1" type="ORF">SAMN05421882_106115</name>
</gene>